<feature type="transmembrane region" description="Helical" evidence="1">
    <location>
        <begin position="277"/>
        <end position="306"/>
    </location>
</feature>
<proteinExistence type="predicted"/>
<accession>A0A085NHA1</accession>
<dbReference type="EMBL" id="KL367500">
    <property type="protein sequence ID" value="KFD68847.1"/>
    <property type="molecule type" value="Genomic_DNA"/>
</dbReference>
<organism evidence="2">
    <name type="scientific">Trichuris suis</name>
    <name type="common">pig whipworm</name>
    <dbReference type="NCBI Taxonomy" id="68888"/>
    <lineage>
        <taxon>Eukaryota</taxon>
        <taxon>Metazoa</taxon>
        <taxon>Ecdysozoa</taxon>
        <taxon>Nematoda</taxon>
        <taxon>Enoplea</taxon>
        <taxon>Dorylaimia</taxon>
        <taxon>Trichinellida</taxon>
        <taxon>Trichuridae</taxon>
        <taxon>Trichuris</taxon>
    </lineage>
</organism>
<dbReference type="PANTHER" id="PTHR13219">
    <property type="entry name" value="TRANSMEMBRANE PROTEIN 94"/>
    <property type="match status" value="1"/>
</dbReference>
<keyword evidence="1" id="KW-1133">Transmembrane helix</keyword>
<protein>
    <submittedName>
        <fullName evidence="2">Uncharacterized protein</fullName>
    </submittedName>
</protein>
<dbReference type="Proteomes" id="UP000030758">
    <property type="component" value="Unassembled WGS sequence"/>
</dbReference>
<dbReference type="PANTHER" id="PTHR13219:SF6">
    <property type="entry name" value="TRANSMEMBRANE PROTEIN 94"/>
    <property type="match status" value="1"/>
</dbReference>
<dbReference type="GO" id="GO:0000166">
    <property type="term" value="F:nucleotide binding"/>
    <property type="evidence" value="ECO:0007669"/>
    <property type="project" value="InterPro"/>
</dbReference>
<feature type="transmembrane region" description="Helical" evidence="1">
    <location>
        <begin position="72"/>
        <end position="97"/>
    </location>
</feature>
<evidence type="ECO:0000313" key="2">
    <source>
        <dbReference type="EMBL" id="KFD68847.1"/>
    </source>
</evidence>
<dbReference type="AlphaFoldDB" id="A0A085NHA1"/>
<keyword evidence="1" id="KW-0472">Membrane</keyword>
<dbReference type="InterPro" id="IPR039720">
    <property type="entry name" value="TMEM94"/>
</dbReference>
<feature type="transmembrane region" description="Helical" evidence="1">
    <location>
        <begin position="46"/>
        <end position="66"/>
    </location>
</feature>
<dbReference type="Gene3D" id="3.40.1110.10">
    <property type="entry name" value="Calcium-transporting ATPase, cytoplasmic domain N"/>
    <property type="match status" value="1"/>
</dbReference>
<sequence length="768" mass="86174">MQGLTTTRALFLLRNSLSAEVSVFNRHPSMFSLENFKAFKHSCNGCQVLCIAYGSLTLLSVMILIANGSVHAVYDICAGVWLFILLLANVLLAIYVFHMCSSELVRKSQGLVNLIDRMASEKLSSLITPPLHCPASESIELCWTYRDGILVNLPSVLLVPGDIIVLRPGHPVVCRCHSFMRNRSFERGDVYLPEVGHLSSLSSVSPLEPLTVEVTECPAAAVLRKCHMFGAHTISPLEKEYDLVLHSCFEKVLLPAVAFVCFLSSVSRYFAYQRLDLYWLGSFTVDLGIAMLPLLFPSLPIFFIGFKFYNSACLSHTDKYNIVRYPFVDKRRKDSTPFVEDKKAPKRNVFSTAAALFLGRGNGLPFTSNLYPILGSVTSVTMINKKGILSWPDPSVEKAFFFSSDADHPSKQKIRCDTLSALSSITKGAYVMDFSQETTQAFKVHFDDPNWHILLSHLRPLGLNALLNSCLLRSEYCRFLDHLRVIAASAPGTTAVANRRCLCPLRDAMQLSRDAITQFEQPPTVLCAYRRRAAVLPPVPGSPRYKIPLSNLFATINKDKGSCYVQMMCQGSADMVLDVCRYYWDGEVARPLDQTHIKRIQDFSNRHNMTAYCLALSYRPLPLWVADLKHNDYYDLTSQCCNSKEEMEAATMQSHPVSCSMDSLLFDELLMGADKSDGALCNLLFDNHVFLGMVSFQYQAKPDIVHLVEQLDKSCIRFVHFSKENELRSRVFAEKMGLEAGWNCHISLEKEQSPDGVISSNCTFQGNR</sequence>
<reference evidence="2" key="1">
    <citation type="journal article" date="2014" name="Nat. Genet.">
        <title>Genome and transcriptome of the porcine whipworm Trichuris suis.</title>
        <authorList>
            <person name="Jex A.R."/>
            <person name="Nejsum P."/>
            <person name="Schwarz E.M."/>
            <person name="Hu L."/>
            <person name="Young N.D."/>
            <person name="Hall R.S."/>
            <person name="Korhonen P.K."/>
            <person name="Liao S."/>
            <person name="Thamsborg S."/>
            <person name="Xia J."/>
            <person name="Xu P."/>
            <person name="Wang S."/>
            <person name="Scheerlinck J.P."/>
            <person name="Hofmann A."/>
            <person name="Sternberg P.W."/>
            <person name="Wang J."/>
            <person name="Gasser R.B."/>
        </authorList>
    </citation>
    <scope>NUCLEOTIDE SEQUENCE [LARGE SCALE GENOMIC DNA]</scope>
    <source>
        <strain evidence="2">DCEP-RM93F</strain>
    </source>
</reference>
<name>A0A085NHA1_9BILA</name>
<keyword evidence="1" id="KW-0812">Transmembrane</keyword>
<evidence type="ECO:0000256" key="1">
    <source>
        <dbReference type="SAM" id="Phobius"/>
    </source>
</evidence>
<dbReference type="SUPFAM" id="SSF81660">
    <property type="entry name" value="Metal cation-transporting ATPase, ATP-binding domain N"/>
    <property type="match status" value="1"/>
</dbReference>
<dbReference type="InterPro" id="IPR023299">
    <property type="entry name" value="ATPase_P-typ_cyto_dom_N"/>
</dbReference>
<gene>
    <name evidence="2" type="ORF">M514_12613</name>
</gene>